<evidence type="ECO:0000256" key="12">
    <source>
        <dbReference type="RuleBase" id="RU004478"/>
    </source>
</evidence>
<evidence type="ECO:0000256" key="5">
    <source>
        <dbReference type="ARBA" id="ARBA00023016"/>
    </source>
</evidence>
<proteinExistence type="inferred from homology"/>
<name>E1I9Z9_9CHLR</name>
<sequence>MSEEQINPQAENNGHAAAEVVDAAVGQSSGANLAELEARLAKAEAQAAEFKDQWLRATADYKNFKRRSDTERAELIRSAGAGVLLKLLPVMDDFDRAIANIPPEIAESAWWGGTQLIAQKLRTLLESEGVKAIPAVGTEFDPNVHEAVLYEDAAGQDGMVVEELQRGYKLHERVLRPAMVKVGRG</sequence>
<keyword evidence="6 10" id="KW-0143">Chaperone</keyword>
<comment type="function">
    <text evidence="7 10 11">Participates actively in the response to hyperosmotic and heat shock by preventing the aggregation of stress-denatured proteins, in association with DnaK and GrpE. It is the nucleotide exchange factor for DnaK and may function as a thermosensor. Unfolded proteins bind initially to DnaJ; upon interaction with the DnaJ-bound protein, DnaK hydrolyzes its bound ATP, resulting in the formation of a stable complex. GrpE releases ADP from DnaK; ATP binding to DnaK triggers the release of the substrate protein, thus completing the reaction cycle. Several rounds of ATP-dependent interactions between DnaJ, DnaK and GrpE are required for fully efficient folding.</text>
</comment>
<dbReference type="CDD" id="cd00446">
    <property type="entry name" value="GrpE"/>
    <property type="match status" value="1"/>
</dbReference>
<dbReference type="STRING" id="765420.OSCT_0150"/>
<dbReference type="FunFam" id="2.30.22.10:FF:000001">
    <property type="entry name" value="Protein GrpE"/>
    <property type="match status" value="1"/>
</dbReference>
<dbReference type="PANTHER" id="PTHR21237:SF23">
    <property type="entry name" value="GRPE PROTEIN HOMOLOG, MITOCHONDRIAL"/>
    <property type="match status" value="1"/>
</dbReference>
<keyword evidence="15" id="KW-1185">Reference proteome</keyword>
<dbReference type="AlphaFoldDB" id="E1I9Z9"/>
<evidence type="ECO:0000313" key="15">
    <source>
        <dbReference type="Proteomes" id="UP000054010"/>
    </source>
</evidence>
<dbReference type="EMBL" id="ADVR01000003">
    <property type="protein sequence ID" value="EFO82001.1"/>
    <property type="molecule type" value="Genomic_DNA"/>
</dbReference>
<evidence type="ECO:0000256" key="8">
    <source>
        <dbReference type="ARBA" id="ARBA00072274"/>
    </source>
</evidence>
<evidence type="ECO:0000256" key="3">
    <source>
        <dbReference type="ARBA" id="ARBA00011738"/>
    </source>
</evidence>
<reference evidence="14 15" key="1">
    <citation type="journal article" date="2011" name="J. Bacteriol.">
        <title>Draft genome sequence of the anoxygenic filamentous phototrophic bacterium Oscillochloris trichoides subsp. DG-6.</title>
        <authorList>
            <person name="Kuznetsov B.B."/>
            <person name="Ivanovsky R.N."/>
            <person name="Keppen O.I."/>
            <person name="Sukhacheva M.V."/>
            <person name="Bumazhkin B.K."/>
            <person name="Patutina E.O."/>
            <person name="Beletsky A.V."/>
            <person name="Mardanov A.V."/>
            <person name="Baslerov R.V."/>
            <person name="Panteleeva A.N."/>
            <person name="Kolganova T.V."/>
            <person name="Ravin N.V."/>
            <person name="Skryabin K.G."/>
        </authorList>
    </citation>
    <scope>NUCLEOTIDE SEQUENCE [LARGE SCALE GENOMIC DNA]</scope>
    <source>
        <strain evidence="14 15">DG-6</strain>
    </source>
</reference>
<dbReference type="InterPro" id="IPR013805">
    <property type="entry name" value="GrpE_CC"/>
</dbReference>
<comment type="subcellular location">
    <subcellularLocation>
        <location evidence="1 10">Cytoplasm</location>
    </subcellularLocation>
</comment>
<keyword evidence="13" id="KW-0175">Coiled coil</keyword>
<comment type="similarity">
    <text evidence="2 10 12">Belongs to the GrpE family.</text>
</comment>
<dbReference type="SUPFAM" id="SSF58014">
    <property type="entry name" value="Coiled-coil domain of nucleotide exchange factor GrpE"/>
    <property type="match status" value="1"/>
</dbReference>
<evidence type="ECO:0000256" key="9">
    <source>
        <dbReference type="ARBA" id="ARBA00076414"/>
    </source>
</evidence>
<gene>
    <name evidence="10" type="primary">grpE</name>
    <name evidence="14" type="ORF">OSCT_0150</name>
</gene>
<evidence type="ECO:0000256" key="6">
    <source>
        <dbReference type="ARBA" id="ARBA00023186"/>
    </source>
</evidence>
<organism evidence="14 15">
    <name type="scientific">Oscillochloris trichoides DG-6</name>
    <dbReference type="NCBI Taxonomy" id="765420"/>
    <lineage>
        <taxon>Bacteria</taxon>
        <taxon>Bacillati</taxon>
        <taxon>Chloroflexota</taxon>
        <taxon>Chloroflexia</taxon>
        <taxon>Chloroflexales</taxon>
        <taxon>Chloroflexineae</taxon>
        <taxon>Oscillochloridaceae</taxon>
        <taxon>Oscillochloris</taxon>
    </lineage>
</organism>
<evidence type="ECO:0000313" key="14">
    <source>
        <dbReference type="EMBL" id="EFO82001.1"/>
    </source>
</evidence>
<evidence type="ECO:0000256" key="4">
    <source>
        <dbReference type="ARBA" id="ARBA00022490"/>
    </source>
</evidence>
<protein>
    <recommendedName>
        <fullName evidence="8 10">Protein GrpE</fullName>
    </recommendedName>
    <alternativeName>
        <fullName evidence="9 10">HSP-70 cofactor</fullName>
    </alternativeName>
</protein>
<feature type="coiled-coil region" evidence="13">
    <location>
        <begin position="26"/>
        <end position="53"/>
    </location>
</feature>
<dbReference type="Pfam" id="PF01025">
    <property type="entry name" value="GrpE"/>
    <property type="match status" value="1"/>
</dbReference>
<dbReference type="HOGENOM" id="CLU_057217_5_2_0"/>
<dbReference type="GO" id="GO:0006457">
    <property type="term" value="P:protein folding"/>
    <property type="evidence" value="ECO:0007669"/>
    <property type="project" value="InterPro"/>
</dbReference>
<comment type="subunit">
    <text evidence="3 10">Homodimer.</text>
</comment>
<dbReference type="PROSITE" id="PS01071">
    <property type="entry name" value="GRPE"/>
    <property type="match status" value="1"/>
</dbReference>
<dbReference type="Gene3D" id="3.90.20.20">
    <property type="match status" value="1"/>
</dbReference>
<evidence type="ECO:0000256" key="13">
    <source>
        <dbReference type="SAM" id="Coils"/>
    </source>
</evidence>
<evidence type="ECO:0000256" key="1">
    <source>
        <dbReference type="ARBA" id="ARBA00004496"/>
    </source>
</evidence>
<dbReference type="HAMAP" id="MF_01151">
    <property type="entry name" value="GrpE"/>
    <property type="match status" value="1"/>
</dbReference>
<dbReference type="SUPFAM" id="SSF51064">
    <property type="entry name" value="Head domain of nucleotide exchange factor GrpE"/>
    <property type="match status" value="1"/>
</dbReference>
<dbReference type="Proteomes" id="UP000054010">
    <property type="component" value="Unassembled WGS sequence"/>
</dbReference>
<dbReference type="GO" id="GO:0042803">
    <property type="term" value="F:protein homodimerization activity"/>
    <property type="evidence" value="ECO:0007669"/>
    <property type="project" value="InterPro"/>
</dbReference>
<dbReference type="PRINTS" id="PR00773">
    <property type="entry name" value="GRPEPROTEIN"/>
</dbReference>
<evidence type="ECO:0000256" key="2">
    <source>
        <dbReference type="ARBA" id="ARBA00009054"/>
    </source>
</evidence>
<evidence type="ECO:0000256" key="7">
    <source>
        <dbReference type="ARBA" id="ARBA00053401"/>
    </source>
</evidence>
<comment type="caution">
    <text evidence="14">The sequence shown here is derived from an EMBL/GenBank/DDBJ whole genome shotgun (WGS) entry which is preliminary data.</text>
</comment>
<dbReference type="Gene3D" id="2.30.22.10">
    <property type="entry name" value="Head domain of nucleotide exchange factor GrpE"/>
    <property type="match status" value="1"/>
</dbReference>
<accession>E1I9Z9</accession>
<dbReference type="GO" id="GO:0005737">
    <property type="term" value="C:cytoplasm"/>
    <property type="evidence" value="ECO:0007669"/>
    <property type="project" value="UniProtKB-SubCell"/>
</dbReference>
<keyword evidence="4 10" id="KW-0963">Cytoplasm</keyword>
<dbReference type="InterPro" id="IPR009012">
    <property type="entry name" value="GrpE_head"/>
</dbReference>
<dbReference type="GO" id="GO:0000774">
    <property type="term" value="F:adenyl-nucleotide exchange factor activity"/>
    <property type="evidence" value="ECO:0007669"/>
    <property type="project" value="InterPro"/>
</dbReference>
<evidence type="ECO:0000256" key="11">
    <source>
        <dbReference type="RuleBase" id="RU000639"/>
    </source>
</evidence>
<dbReference type="eggNOG" id="COG0576">
    <property type="taxonomic scope" value="Bacteria"/>
</dbReference>
<keyword evidence="5 10" id="KW-0346">Stress response</keyword>
<evidence type="ECO:0000256" key="10">
    <source>
        <dbReference type="HAMAP-Rule" id="MF_01151"/>
    </source>
</evidence>
<dbReference type="InterPro" id="IPR000740">
    <property type="entry name" value="GrpE"/>
</dbReference>
<dbReference type="GO" id="GO:0051087">
    <property type="term" value="F:protein-folding chaperone binding"/>
    <property type="evidence" value="ECO:0007669"/>
    <property type="project" value="InterPro"/>
</dbReference>
<dbReference type="OrthoDB" id="9812586at2"/>
<dbReference type="PANTHER" id="PTHR21237">
    <property type="entry name" value="GRPE PROTEIN"/>
    <property type="match status" value="1"/>
</dbReference>
<dbReference type="GO" id="GO:0051082">
    <property type="term" value="F:unfolded protein binding"/>
    <property type="evidence" value="ECO:0007669"/>
    <property type="project" value="TreeGrafter"/>
</dbReference>